<sequence length="107" mass="12267">MFYFLQCIKLVHNNLTRLKFNKPMVLFLADTKTQFLDGRVVFTKQGKPVMPLKDPTSDMTIIALKGSVLVQEIREKESQCFWDLVGSNLGIILGVERTSARSQFTRK</sequence>
<protein>
    <submittedName>
        <fullName evidence="1">Uncharacterized protein</fullName>
    </submittedName>
</protein>
<name>A0AAD8WQ15_LOLMU</name>
<evidence type="ECO:0000313" key="2">
    <source>
        <dbReference type="Proteomes" id="UP001231189"/>
    </source>
</evidence>
<dbReference type="EMBL" id="JAUUTY010000003">
    <property type="protein sequence ID" value="KAK1668468.1"/>
    <property type="molecule type" value="Genomic_DNA"/>
</dbReference>
<accession>A0AAD8WQ15</accession>
<gene>
    <name evidence="1" type="ORF">QYE76_056627</name>
</gene>
<keyword evidence="2" id="KW-1185">Reference proteome</keyword>
<organism evidence="1 2">
    <name type="scientific">Lolium multiflorum</name>
    <name type="common">Italian ryegrass</name>
    <name type="synonym">Lolium perenne subsp. multiflorum</name>
    <dbReference type="NCBI Taxonomy" id="4521"/>
    <lineage>
        <taxon>Eukaryota</taxon>
        <taxon>Viridiplantae</taxon>
        <taxon>Streptophyta</taxon>
        <taxon>Embryophyta</taxon>
        <taxon>Tracheophyta</taxon>
        <taxon>Spermatophyta</taxon>
        <taxon>Magnoliopsida</taxon>
        <taxon>Liliopsida</taxon>
        <taxon>Poales</taxon>
        <taxon>Poaceae</taxon>
        <taxon>BOP clade</taxon>
        <taxon>Pooideae</taxon>
        <taxon>Poodae</taxon>
        <taxon>Poeae</taxon>
        <taxon>Poeae Chloroplast Group 2 (Poeae type)</taxon>
        <taxon>Loliodinae</taxon>
        <taxon>Loliinae</taxon>
        <taxon>Lolium</taxon>
    </lineage>
</organism>
<reference evidence="1" key="1">
    <citation type="submission" date="2023-07" db="EMBL/GenBank/DDBJ databases">
        <title>A chromosome-level genome assembly of Lolium multiflorum.</title>
        <authorList>
            <person name="Chen Y."/>
            <person name="Copetti D."/>
            <person name="Kolliker R."/>
            <person name="Studer B."/>
        </authorList>
    </citation>
    <scope>NUCLEOTIDE SEQUENCE</scope>
    <source>
        <strain evidence="1">02402/16</strain>
        <tissue evidence="1">Leaf</tissue>
    </source>
</reference>
<dbReference type="AlphaFoldDB" id="A0AAD8WQ15"/>
<dbReference type="Proteomes" id="UP001231189">
    <property type="component" value="Unassembled WGS sequence"/>
</dbReference>
<evidence type="ECO:0000313" key="1">
    <source>
        <dbReference type="EMBL" id="KAK1668468.1"/>
    </source>
</evidence>
<comment type="caution">
    <text evidence="1">The sequence shown here is derived from an EMBL/GenBank/DDBJ whole genome shotgun (WGS) entry which is preliminary data.</text>
</comment>
<proteinExistence type="predicted"/>